<evidence type="ECO:0000256" key="8">
    <source>
        <dbReference type="SAM" id="MobiDB-lite"/>
    </source>
</evidence>
<comment type="cofactor">
    <cofactor evidence="6">
        <name>Ca(2+)</name>
        <dbReference type="ChEBI" id="CHEBI:29108"/>
    </cofactor>
</comment>
<feature type="active site" description="Proton donor" evidence="5">
    <location>
        <position position="496"/>
    </location>
</feature>
<evidence type="ECO:0000256" key="7">
    <source>
        <dbReference type="RuleBase" id="RU361193"/>
    </source>
</evidence>
<keyword evidence="11" id="KW-1185">Reference proteome</keyword>
<sequence length="1134" mass="122081">MGWASLLPPVCALPPLLPLALLLLVLAVPPWSAAAMRADRLAQLRQDTVDMFYHGYSNYMRHAFPEDELRPLSCAPLTRDRDDPTRIGLNDALGNYSLTLIDSLSTLAILAGGPRDGSYTGPQALADFQDGIAQIVGHYGDGRPGTPGGTGIRAAGFDLDSKVQVFETVIRGVGGLLSAHLFAIGELPIPGYVPRPTKGSTTQGSARGDDPLELAPIPWPGGFEYDGQLLRLALDLAQRLLPAFYTPTGIPYPRVNLRSGIPFYVNSPLHQASGDEAAREPVGGRREITETCSAGAGSLTLEFTVLSRLTEDARFEQAAKRAFWEVWRRRSDIGLIGNGIDAEHGMWIGPHAGIGAGMDSFFEYALKSHILLSGHETPAPNASTTRRTSPSSDNNDWLDPGSLHGPLPPEMHSSDAFLEAWHEAHASVKRHLYTDRSHYPYYANSHRATGQPYTMWIDSLGAFYPGLLALAGEVDEAIEANLVYTALWTRYSALPERWSIRENNVEAGIGWWPGRPEFIESTYHIFRATRDPWYLHVGEMVLRDIGQRCHAPCGWAGLQDVRTGEKQDRMESFFLGETTKYMYLLFDAHHPLNSLDAAYVFTTEGHPLILPRQKRSGPLATRRRPSRQPPPHHGGSGRHVSVYKQHDDGQGGGSSGEGFTNTCPAPPRAPADSLAGSATAARPQLFGASRFTDLFNTPNVHGPIEAFEAAGGEPGAPPVTRYRATSNHSLFPWTLPPSMLPARGTCVAPPTRVVSAIEFPARDAAAAAAGLGGAASGALVWHPRAGPVVQVLEGLRIQLEREELAGGGGVAWRITHIGATQLGRHETVFFHAEHVRHFRDEAFTCLRRRDAIEVELLVDVRSGEDKTTTTTPTPADTALVADPSPSCPSRPSLSKDDDDGDGDEAIASVPSESLLKHLLRAVSSVLDPSQTDLPANDKRPPRGSGSGASILSFYAHAPVGPGAAPLPSPGDTPVDGPPSFDARRPAAPFPWSTVFLGGRACAAALADAAPRDHQLLVLRRGGCSFAQKLANIPAFAPGPDALQLVVVVDDEAAPGDDEQDAVASRLDPTTLDRPLLAAEQLTPEGTKRLHGVPLVLVRGREGDYERFGRALAAGMRNKYRLESQGLSIVNAVVM</sequence>
<evidence type="ECO:0000256" key="1">
    <source>
        <dbReference type="ARBA" id="ARBA00004240"/>
    </source>
</evidence>
<dbReference type="SUPFAM" id="SSF48225">
    <property type="entry name" value="Seven-hairpin glycosidases"/>
    <property type="match status" value="1"/>
</dbReference>
<evidence type="ECO:0000313" key="10">
    <source>
        <dbReference type="EMBL" id="KAF4505446.1"/>
    </source>
</evidence>
<dbReference type="GO" id="GO:0005975">
    <property type="term" value="P:carbohydrate metabolic process"/>
    <property type="evidence" value="ECO:0007669"/>
    <property type="project" value="InterPro"/>
</dbReference>
<dbReference type="EC" id="3.2.1.-" evidence="7"/>
<dbReference type="InterPro" id="IPR036026">
    <property type="entry name" value="Seven-hairpin_glycosidases"/>
</dbReference>
<dbReference type="Proteomes" id="UP000557566">
    <property type="component" value="Unassembled WGS sequence"/>
</dbReference>
<dbReference type="GO" id="GO:1904380">
    <property type="term" value="P:endoplasmic reticulum mannose trimming"/>
    <property type="evidence" value="ECO:0007669"/>
    <property type="project" value="InterPro"/>
</dbReference>
<reference evidence="10 11" key="1">
    <citation type="journal article" date="2020" name="Genome Biol. Evol.">
        <title>A new high-quality draft genome assembly of the Chinese cordyceps Ophiocordyceps sinensis.</title>
        <authorList>
            <person name="Shu R."/>
            <person name="Zhang J."/>
            <person name="Meng Q."/>
            <person name="Zhang H."/>
            <person name="Zhou G."/>
            <person name="Li M."/>
            <person name="Wu P."/>
            <person name="Zhao Y."/>
            <person name="Chen C."/>
            <person name="Qin Q."/>
        </authorList>
    </citation>
    <scope>NUCLEOTIDE SEQUENCE [LARGE SCALE GENOMIC DNA]</scope>
    <source>
        <strain evidence="10 11">IOZ07</strain>
    </source>
</reference>
<gene>
    <name evidence="10" type="ORF">G6O67_007392</name>
</gene>
<dbReference type="UniPathway" id="UPA00378"/>
<evidence type="ECO:0000256" key="3">
    <source>
        <dbReference type="ARBA" id="ARBA00022824"/>
    </source>
</evidence>
<keyword evidence="6" id="KW-0479">Metal-binding</keyword>
<feature type="active site" evidence="5">
    <location>
        <position position="359"/>
    </location>
</feature>
<keyword evidence="7" id="KW-0326">Glycosidase</keyword>
<comment type="similarity">
    <text evidence="2 7">Belongs to the glycosyl hydrolase 47 family.</text>
</comment>
<keyword evidence="6" id="KW-0106">Calcium</keyword>
<evidence type="ECO:0000256" key="6">
    <source>
        <dbReference type="PIRSR" id="PIRSR601382-2"/>
    </source>
</evidence>
<accession>A0A8H4LV24</accession>
<dbReference type="GO" id="GO:0004571">
    <property type="term" value="F:mannosyl-oligosaccharide 1,2-alpha-mannosidase activity"/>
    <property type="evidence" value="ECO:0007669"/>
    <property type="project" value="InterPro"/>
</dbReference>
<dbReference type="EMBL" id="JAAVMX010000008">
    <property type="protein sequence ID" value="KAF4505446.1"/>
    <property type="molecule type" value="Genomic_DNA"/>
</dbReference>
<evidence type="ECO:0000256" key="9">
    <source>
        <dbReference type="SAM" id="SignalP"/>
    </source>
</evidence>
<evidence type="ECO:0000313" key="11">
    <source>
        <dbReference type="Proteomes" id="UP000557566"/>
    </source>
</evidence>
<evidence type="ECO:0000256" key="4">
    <source>
        <dbReference type="ARBA" id="ARBA00023180"/>
    </source>
</evidence>
<feature type="compositionally biased region" description="Polar residues" evidence="8">
    <location>
        <begin position="380"/>
        <end position="395"/>
    </location>
</feature>
<dbReference type="OrthoDB" id="8118055at2759"/>
<feature type="active site" description="Proton donor" evidence="5">
    <location>
        <position position="167"/>
    </location>
</feature>
<dbReference type="PANTHER" id="PTHR45679:SF5">
    <property type="entry name" value="ER DEGRADATION-ENHANCING ALPHA-MANNOSIDASE-LIKE PROTEIN 1"/>
    <property type="match status" value="1"/>
</dbReference>
<keyword evidence="9" id="KW-0732">Signal</keyword>
<dbReference type="InterPro" id="IPR001382">
    <property type="entry name" value="Glyco_hydro_47"/>
</dbReference>
<keyword evidence="4" id="KW-0325">Glycoprotein</keyword>
<dbReference type="PANTHER" id="PTHR45679">
    <property type="entry name" value="ER DEGRADATION-ENHANCING ALPHA-MANNOSIDASE-LIKE PROTEIN 2"/>
    <property type="match status" value="1"/>
</dbReference>
<dbReference type="GO" id="GO:0036503">
    <property type="term" value="P:ERAD pathway"/>
    <property type="evidence" value="ECO:0007669"/>
    <property type="project" value="UniProtKB-ARBA"/>
</dbReference>
<keyword evidence="7" id="KW-0378">Hydrolase</keyword>
<dbReference type="GO" id="GO:0005509">
    <property type="term" value="F:calcium ion binding"/>
    <property type="evidence" value="ECO:0007669"/>
    <property type="project" value="InterPro"/>
</dbReference>
<feature type="region of interest" description="Disordered" evidence="8">
    <location>
        <begin position="863"/>
        <end position="906"/>
    </location>
</feature>
<feature type="chain" id="PRO_5034617359" description="alpha-1,2-Mannosidase" evidence="9">
    <location>
        <begin position="28"/>
        <end position="1134"/>
    </location>
</feature>
<keyword evidence="3" id="KW-0256">Endoplasmic reticulum</keyword>
<feature type="binding site" evidence="6">
    <location>
        <position position="603"/>
    </location>
    <ligand>
        <name>Ca(2+)</name>
        <dbReference type="ChEBI" id="CHEBI:29108"/>
    </ligand>
</feature>
<dbReference type="InterPro" id="IPR012341">
    <property type="entry name" value="6hp_glycosidase-like_sf"/>
</dbReference>
<organism evidence="10 11">
    <name type="scientific">Ophiocordyceps sinensis</name>
    <dbReference type="NCBI Taxonomy" id="72228"/>
    <lineage>
        <taxon>Eukaryota</taxon>
        <taxon>Fungi</taxon>
        <taxon>Dikarya</taxon>
        <taxon>Ascomycota</taxon>
        <taxon>Pezizomycotina</taxon>
        <taxon>Sordariomycetes</taxon>
        <taxon>Hypocreomycetidae</taxon>
        <taxon>Hypocreales</taxon>
        <taxon>Ophiocordycipitaceae</taxon>
        <taxon>Ophiocordyceps</taxon>
    </lineage>
</organism>
<comment type="subcellular location">
    <subcellularLocation>
        <location evidence="1">Endoplasmic reticulum</location>
    </subcellularLocation>
</comment>
<feature type="active site" evidence="5">
    <location>
        <position position="517"/>
    </location>
</feature>
<feature type="region of interest" description="Disordered" evidence="8">
    <location>
        <begin position="928"/>
        <end position="947"/>
    </location>
</feature>
<feature type="region of interest" description="Disordered" evidence="8">
    <location>
        <begin position="961"/>
        <end position="983"/>
    </location>
</feature>
<dbReference type="Pfam" id="PF01532">
    <property type="entry name" value="Glyco_hydro_47"/>
    <property type="match status" value="1"/>
</dbReference>
<feature type="signal peptide" evidence="9">
    <location>
        <begin position="1"/>
        <end position="27"/>
    </location>
</feature>
<dbReference type="InterPro" id="IPR044674">
    <property type="entry name" value="EDEM1/2/3"/>
</dbReference>
<feature type="compositionally biased region" description="Low complexity" evidence="8">
    <location>
        <begin position="868"/>
        <end position="892"/>
    </location>
</feature>
<comment type="caution">
    <text evidence="10">The sequence shown here is derived from an EMBL/GenBank/DDBJ whole genome shotgun (WGS) entry which is preliminary data.</text>
</comment>
<feature type="region of interest" description="Disordered" evidence="8">
    <location>
        <begin position="610"/>
        <end position="678"/>
    </location>
</feature>
<proteinExistence type="inferred from homology"/>
<dbReference type="Gene3D" id="1.50.10.10">
    <property type="match status" value="1"/>
</dbReference>
<dbReference type="PRINTS" id="PR00747">
    <property type="entry name" value="GLYHDRLASE47"/>
</dbReference>
<name>A0A8H4LV24_9HYPO</name>
<dbReference type="GO" id="GO:0016020">
    <property type="term" value="C:membrane"/>
    <property type="evidence" value="ECO:0007669"/>
    <property type="project" value="InterPro"/>
</dbReference>
<feature type="region of interest" description="Disordered" evidence="8">
    <location>
        <begin position="375"/>
        <end position="405"/>
    </location>
</feature>
<dbReference type="AlphaFoldDB" id="A0A8H4LV24"/>
<evidence type="ECO:0000256" key="5">
    <source>
        <dbReference type="PIRSR" id="PIRSR601382-1"/>
    </source>
</evidence>
<dbReference type="GO" id="GO:0044322">
    <property type="term" value="C:endoplasmic reticulum quality control compartment"/>
    <property type="evidence" value="ECO:0007669"/>
    <property type="project" value="GOC"/>
</dbReference>
<protein>
    <recommendedName>
        <fullName evidence="7">alpha-1,2-Mannosidase</fullName>
        <ecNumber evidence="7">3.2.1.-</ecNumber>
    </recommendedName>
</protein>
<evidence type="ECO:0000256" key="2">
    <source>
        <dbReference type="ARBA" id="ARBA00007658"/>
    </source>
</evidence>